<proteinExistence type="predicted"/>
<dbReference type="Proteomes" id="UP001497516">
    <property type="component" value="Chromosome 8"/>
</dbReference>
<reference evidence="2 3" key="1">
    <citation type="submission" date="2024-04" db="EMBL/GenBank/DDBJ databases">
        <authorList>
            <person name="Fracassetti M."/>
        </authorList>
    </citation>
    <scope>NUCLEOTIDE SEQUENCE [LARGE SCALE GENOMIC DNA]</scope>
</reference>
<feature type="region of interest" description="Disordered" evidence="1">
    <location>
        <begin position="1"/>
        <end position="75"/>
    </location>
</feature>
<sequence length="75" mass="7948">MCNALMPPGSEENPREDLASKPPASVNAPAPIKTEDLPESDNSSAGPPLPPPPPEETETEEVDIVMEPPTPDYRG</sequence>
<name>A0AAV2G6N5_9ROSI</name>
<evidence type="ECO:0000256" key="1">
    <source>
        <dbReference type="SAM" id="MobiDB-lite"/>
    </source>
</evidence>
<gene>
    <name evidence="2" type="ORF">LTRI10_LOCUS45056</name>
</gene>
<evidence type="ECO:0000313" key="2">
    <source>
        <dbReference type="EMBL" id="CAL1405260.1"/>
    </source>
</evidence>
<organism evidence="2 3">
    <name type="scientific">Linum trigynum</name>
    <dbReference type="NCBI Taxonomy" id="586398"/>
    <lineage>
        <taxon>Eukaryota</taxon>
        <taxon>Viridiplantae</taxon>
        <taxon>Streptophyta</taxon>
        <taxon>Embryophyta</taxon>
        <taxon>Tracheophyta</taxon>
        <taxon>Spermatophyta</taxon>
        <taxon>Magnoliopsida</taxon>
        <taxon>eudicotyledons</taxon>
        <taxon>Gunneridae</taxon>
        <taxon>Pentapetalae</taxon>
        <taxon>rosids</taxon>
        <taxon>fabids</taxon>
        <taxon>Malpighiales</taxon>
        <taxon>Linaceae</taxon>
        <taxon>Linum</taxon>
    </lineage>
</organism>
<dbReference type="AlphaFoldDB" id="A0AAV2G6N5"/>
<dbReference type="EMBL" id="OZ034821">
    <property type="protein sequence ID" value="CAL1405260.1"/>
    <property type="molecule type" value="Genomic_DNA"/>
</dbReference>
<feature type="compositionally biased region" description="Acidic residues" evidence="1">
    <location>
        <begin position="55"/>
        <end position="64"/>
    </location>
</feature>
<protein>
    <submittedName>
        <fullName evidence="2">Uncharacterized protein</fullName>
    </submittedName>
</protein>
<keyword evidence="3" id="KW-1185">Reference proteome</keyword>
<accession>A0AAV2G6N5</accession>
<evidence type="ECO:0000313" key="3">
    <source>
        <dbReference type="Proteomes" id="UP001497516"/>
    </source>
</evidence>